<gene>
    <name evidence="1" type="ORF">HaLaN_32371</name>
</gene>
<feature type="non-terminal residue" evidence="1">
    <location>
        <position position="1"/>
    </location>
</feature>
<evidence type="ECO:0000313" key="1">
    <source>
        <dbReference type="EMBL" id="GFH33059.1"/>
    </source>
</evidence>
<feature type="non-terminal residue" evidence="1">
    <location>
        <position position="79"/>
    </location>
</feature>
<protein>
    <submittedName>
        <fullName evidence="1">Uncharacterized protein</fullName>
    </submittedName>
</protein>
<reference evidence="1 2" key="1">
    <citation type="submission" date="2020-02" db="EMBL/GenBank/DDBJ databases">
        <title>Draft genome sequence of Haematococcus lacustris strain NIES-144.</title>
        <authorList>
            <person name="Morimoto D."/>
            <person name="Nakagawa S."/>
            <person name="Yoshida T."/>
            <person name="Sawayama S."/>
        </authorList>
    </citation>
    <scope>NUCLEOTIDE SEQUENCE [LARGE SCALE GENOMIC DNA]</scope>
    <source>
        <strain evidence="1 2">NIES-144</strain>
    </source>
</reference>
<dbReference type="EMBL" id="BLLF01007666">
    <property type="protein sequence ID" value="GFH33059.1"/>
    <property type="molecule type" value="Genomic_DNA"/>
</dbReference>
<keyword evidence="2" id="KW-1185">Reference proteome</keyword>
<dbReference type="Proteomes" id="UP000485058">
    <property type="component" value="Unassembled WGS sequence"/>
</dbReference>
<comment type="caution">
    <text evidence="1">The sequence shown here is derived from an EMBL/GenBank/DDBJ whole genome shotgun (WGS) entry which is preliminary data.</text>
</comment>
<dbReference type="AlphaFoldDB" id="A0A6A0AJG1"/>
<organism evidence="1 2">
    <name type="scientific">Haematococcus lacustris</name>
    <name type="common">Green alga</name>
    <name type="synonym">Haematococcus pluvialis</name>
    <dbReference type="NCBI Taxonomy" id="44745"/>
    <lineage>
        <taxon>Eukaryota</taxon>
        <taxon>Viridiplantae</taxon>
        <taxon>Chlorophyta</taxon>
        <taxon>core chlorophytes</taxon>
        <taxon>Chlorophyceae</taxon>
        <taxon>CS clade</taxon>
        <taxon>Chlamydomonadales</taxon>
        <taxon>Haematococcaceae</taxon>
        <taxon>Haematococcus</taxon>
    </lineage>
</organism>
<proteinExistence type="predicted"/>
<evidence type="ECO:0000313" key="2">
    <source>
        <dbReference type="Proteomes" id="UP000485058"/>
    </source>
</evidence>
<name>A0A6A0AJG1_HAELA</name>
<sequence>MAVIGSKQCVVDLTTYALAPHCPHTAYMVYIGEGMGRHQQRQWAIQQLYHNITTAGNGWQQQAVYGAAAAGSVWGSNGK</sequence>
<accession>A0A6A0AJG1</accession>